<keyword evidence="1" id="KW-0805">Transcription regulation</keyword>
<dbReference type="SUPFAM" id="SSF46785">
    <property type="entry name" value="Winged helix' DNA-binding domain"/>
    <property type="match status" value="1"/>
</dbReference>
<dbReference type="OrthoDB" id="3615556at2"/>
<keyword evidence="6" id="KW-1185">Reference proteome</keyword>
<name>A0A1H3FMN8_9PSEU</name>
<dbReference type="Proteomes" id="UP000199529">
    <property type="component" value="Unassembled WGS sequence"/>
</dbReference>
<evidence type="ECO:0000259" key="4">
    <source>
        <dbReference type="PROSITE" id="PS50949"/>
    </source>
</evidence>
<dbReference type="InterPro" id="IPR000524">
    <property type="entry name" value="Tscrpt_reg_HTH_GntR"/>
</dbReference>
<gene>
    <name evidence="5" type="ORF">SAMN05216215_101754</name>
</gene>
<proteinExistence type="predicted"/>
<dbReference type="InterPro" id="IPR036390">
    <property type="entry name" value="WH_DNA-bd_sf"/>
</dbReference>
<dbReference type="AlphaFoldDB" id="A0A1H3FMN8"/>
<evidence type="ECO:0000256" key="3">
    <source>
        <dbReference type="ARBA" id="ARBA00023163"/>
    </source>
</evidence>
<dbReference type="EMBL" id="FNOK01000017">
    <property type="protein sequence ID" value="SDX91414.1"/>
    <property type="molecule type" value="Genomic_DNA"/>
</dbReference>
<keyword evidence="3" id="KW-0804">Transcription</keyword>
<dbReference type="Pfam" id="PF00392">
    <property type="entry name" value="GntR"/>
    <property type="match status" value="1"/>
</dbReference>
<sequence>MPKLSHDDPRPPFRQVLEGLRTDIDNGTYGPGDKLPSYGAVAEEYGVSVGTVKRAFGDLQSDGLIVIRHGQGSFVRTQPLEAESEADQAEAISDLYAKLADVTRRLEQVERKLRG</sequence>
<dbReference type="PANTHER" id="PTHR44846:SF17">
    <property type="entry name" value="GNTR-FAMILY TRANSCRIPTIONAL REGULATOR"/>
    <property type="match status" value="1"/>
</dbReference>
<dbReference type="STRING" id="418495.SAMN05216215_101754"/>
<accession>A0A1H3FMN8</accession>
<dbReference type="PROSITE" id="PS50949">
    <property type="entry name" value="HTH_GNTR"/>
    <property type="match status" value="1"/>
</dbReference>
<dbReference type="GO" id="GO:0003677">
    <property type="term" value="F:DNA binding"/>
    <property type="evidence" value="ECO:0007669"/>
    <property type="project" value="UniProtKB-KW"/>
</dbReference>
<dbReference type="GO" id="GO:0045892">
    <property type="term" value="P:negative regulation of DNA-templated transcription"/>
    <property type="evidence" value="ECO:0007669"/>
    <property type="project" value="TreeGrafter"/>
</dbReference>
<protein>
    <submittedName>
        <fullName evidence="5">GntR family transcriptional regulator</fullName>
    </submittedName>
</protein>
<dbReference type="RefSeq" id="WP_093267256.1">
    <property type="nucleotide sequence ID" value="NZ_FNOK01000017.1"/>
</dbReference>
<feature type="domain" description="HTH gntR-type" evidence="4">
    <location>
        <begin position="10"/>
        <end position="78"/>
    </location>
</feature>
<evidence type="ECO:0000256" key="2">
    <source>
        <dbReference type="ARBA" id="ARBA00023125"/>
    </source>
</evidence>
<dbReference type="SMART" id="SM00345">
    <property type="entry name" value="HTH_GNTR"/>
    <property type="match status" value="1"/>
</dbReference>
<keyword evidence="2" id="KW-0238">DNA-binding</keyword>
<evidence type="ECO:0000256" key="1">
    <source>
        <dbReference type="ARBA" id="ARBA00023015"/>
    </source>
</evidence>
<dbReference type="GO" id="GO:0003700">
    <property type="term" value="F:DNA-binding transcription factor activity"/>
    <property type="evidence" value="ECO:0007669"/>
    <property type="project" value="InterPro"/>
</dbReference>
<evidence type="ECO:0000313" key="6">
    <source>
        <dbReference type="Proteomes" id="UP000199529"/>
    </source>
</evidence>
<reference evidence="6" key="1">
    <citation type="submission" date="2016-10" db="EMBL/GenBank/DDBJ databases">
        <authorList>
            <person name="Varghese N."/>
            <person name="Submissions S."/>
        </authorList>
    </citation>
    <scope>NUCLEOTIDE SEQUENCE [LARGE SCALE GENOMIC DNA]</scope>
    <source>
        <strain evidence="6">CGMCC 4.3530</strain>
    </source>
</reference>
<evidence type="ECO:0000313" key="5">
    <source>
        <dbReference type="EMBL" id="SDX91414.1"/>
    </source>
</evidence>
<organism evidence="5 6">
    <name type="scientific">Saccharopolyspora shandongensis</name>
    <dbReference type="NCBI Taxonomy" id="418495"/>
    <lineage>
        <taxon>Bacteria</taxon>
        <taxon>Bacillati</taxon>
        <taxon>Actinomycetota</taxon>
        <taxon>Actinomycetes</taxon>
        <taxon>Pseudonocardiales</taxon>
        <taxon>Pseudonocardiaceae</taxon>
        <taxon>Saccharopolyspora</taxon>
    </lineage>
</organism>
<dbReference type="InterPro" id="IPR036388">
    <property type="entry name" value="WH-like_DNA-bd_sf"/>
</dbReference>
<dbReference type="Gene3D" id="1.10.10.10">
    <property type="entry name" value="Winged helix-like DNA-binding domain superfamily/Winged helix DNA-binding domain"/>
    <property type="match status" value="1"/>
</dbReference>
<dbReference type="InterPro" id="IPR050679">
    <property type="entry name" value="Bact_HTH_transcr_reg"/>
</dbReference>
<dbReference type="PANTHER" id="PTHR44846">
    <property type="entry name" value="MANNOSYL-D-GLYCERATE TRANSPORT/METABOLISM SYSTEM REPRESSOR MNGR-RELATED"/>
    <property type="match status" value="1"/>
</dbReference>
<dbReference type="CDD" id="cd07377">
    <property type="entry name" value="WHTH_GntR"/>
    <property type="match status" value="1"/>
</dbReference>